<dbReference type="GO" id="GO:0015095">
    <property type="term" value="F:magnesium ion transmembrane transporter activity"/>
    <property type="evidence" value="ECO:0007669"/>
    <property type="project" value="TreeGrafter"/>
</dbReference>
<dbReference type="EMBL" id="CAJPDS010000091">
    <property type="protein sequence ID" value="CAF9936359.1"/>
    <property type="molecule type" value="Genomic_DNA"/>
</dbReference>
<dbReference type="Pfam" id="PF01544">
    <property type="entry name" value="CorA"/>
    <property type="match status" value="1"/>
</dbReference>
<dbReference type="OrthoDB" id="5286874at2759"/>
<keyword evidence="4 5" id="KW-0472">Membrane</keyword>
<dbReference type="AlphaFoldDB" id="A0A8H3G7R7"/>
<dbReference type="PANTHER" id="PTHR46494:SF1">
    <property type="entry name" value="CORA FAMILY METAL ION TRANSPORTER (EUROFUNG)"/>
    <property type="match status" value="1"/>
</dbReference>
<sequence length="667" mass="76494">MAAATCTNNDDVKPCECFRVDYDDRDDLAELRQPVKNKLEAQYRQWQNHDQRSWRETLNSSSTLDFLGLDRRRTLRRLEKYGTNSSIPLAILSELHLCPIRPGVVGFYELESGADVTQWLHSQYRQYGIHIVDWGENSHRYYIPLLDFTVVAGDDPLLFSQRLLHDASSMVPCLKSQCRLVIFPQTRFSFVEDQIFQSLFPLHDEQFKIMSYNLLPYFRGTAGYYNSLASPFTTHIVQRSYAGVDIAYLAALYPVIKSEYLRDYENRKISERELALMQRHSGTALPAIAQARYSRRFDFPKEINLHEDDLHGGGPPERMQSSRGLYEFAGGEVDTMALDKHQISALESLERDPWQKPHILVVEPIWILAFPTKDLLCLFRNESGDSAIHDPYQAMINERSNGWTWARLLIEIVGKADDCMGRYEPTYRTWLAKLRIRVQSSPSIDQSLVRTLSDFVAEVTILLDPLQNQISILQNWRQFVEGALAADKGMLEMYDKAIIAREAHLGSFQRLLDQGKNTQALLFQLSSTETAYLQSDLARSMARETEIQSKLAQRAQRQNQSILIFTTITVIFLPLSFFTSYFGAQSLQMLKPSVVADLCIGMNIHSIQSTHASQEFFWAIAAPISLAIIVFASFFAYRKSIEHWYSSMCAKQPTVSKDEDVVEMEEA</sequence>
<comment type="subcellular location">
    <subcellularLocation>
        <location evidence="1">Cell membrane</location>
        <topology evidence="1">Multi-pass membrane protein</topology>
    </subcellularLocation>
</comment>
<dbReference type="InterPro" id="IPR045863">
    <property type="entry name" value="CorA_TM1_TM2"/>
</dbReference>
<evidence type="ECO:0000256" key="2">
    <source>
        <dbReference type="ARBA" id="ARBA00022692"/>
    </source>
</evidence>
<accession>A0A8H3G7R7</accession>
<evidence type="ECO:0000256" key="4">
    <source>
        <dbReference type="ARBA" id="ARBA00023136"/>
    </source>
</evidence>
<proteinExistence type="predicted"/>
<evidence type="ECO:0000313" key="6">
    <source>
        <dbReference type="EMBL" id="CAF9936359.1"/>
    </source>
</evidence>
<protein>
    <submittedName>
        <fullName evidence="6">Uncharacterized protein</fullName>
    </submittedName>
</protein>
<name>A0A8H3G7R7_9LECA</name>
<dbReference type="PANTHER" id="PTHR46494">
    <property type="entry name" value="CORA FAMILY METAL ION TRANSPORTER (EUROFUNG)"/>
    <property type="match status" value="1"/>
</dbReference>
<dbReference type="InterPro" id="IPR002523">
    <property type="entry name" value="MgTranspt_CorA/ZnTranspt_ZntB"/>
</dbReference>
<keyword evidence="3 5" id="KW-1133">Transmembrane helix</keyword>
<feature type="transmembrane region" description="Helical" evidence="5">
    <location>
        <begin position="562"/>
        <end position="584"/>
    </location>
</feature>
<feature type="transmembrane region" description="Helical" evidence="5">
    <location>
        <begin position="616"/>
        <end position="637"/>
    </location>
</feature>
<evidence type="ECO:0000313" key="7">
    <source>
        <dbReference type="Proteomes" id="UP000664521"/>
    </source>
</evidence>
<dbReference type="SUPFAM" id="SSF144083">
    <property type="entry name" value="Magnesium transport protein CorA, transmembrane region"/>
    <property type="match status" value="1"/>
</dbReference>
<evidence type="ECO:0000256" key="5">
    <source>
        <dbReference type="SAM" id="Phobius"/>
    </source>
</evidence>
<dbReference type="GO" id="GO:0000287">
    <property type="term" value="F:magnesium ion binding"/>
    <property type="evidence" value="ECO:0007669"/>
    <property type="project" value="TreeGrafter"/>
</dbReference>
<keyword evidence="2 5" id="KW-0812">Transmembrane</keyword>
<dbReference type="GO" id="GO:0005886">
    <property type="term" value="C:plasma membrane"/>
    <property type="evidence" value="ECO:0007669"/>
    <property type="project" value="UniProtKB-SubCell"/>
</dbReference>
<dbReference type="GO" id="GO:0050897">
    <property type="term" value="F:cobalt ion binding"/>
    <property type="evidence" value="ECO:0007669"/>
    <property type="project" value="TreeGrafter"/>
</dbReference>
<organism evidence="6 7">
    <name type="scientific">Heterodermia speciosa</name>
    <dbReference type="NCBI Taxonomy" id="116794"/>
    <lineage>
        <taxon>Eukaryota</taxon>
        <taxon>Fungi</taxon>
        <taxon>Dikarya</taxon>
        <taxon>Ascomycota</taxon>
        <taxon>Pezizomycotina</taxon>
        <taxon>Lecanoromycetes</taxon>
        <taxon>OSLEUM clade</taxon>
        <taxon>Lecanoromycetidae</taxon>
        <taxon>Caliciales</taxon>
        <taxon>Physciaceae</taxon>
        <taxon>Heterodermia</taxon>
    </lineage>
</organism>
<evidence type="ECO:0000256" key="1">
    <source>
        <dbReference type="ARBA" id="ARBA00004651"/>
    </source>
</evidence>
<evidence type="ECO:0000256" key="3">
    <source>
        <dbReference type="ARBA" id="ARBA00022989"/>
    </source>
</evidence>
<comment type="caution">
    <text evidence="6">The sequence shown here is derived from an EMBL/GenBank/DDBJ whole genome shotgun (WGS) entry which is preliminary data.</text>
</comment>
<dbReference type="Proteomes" id="UP000664521">
    <property type="component" value="Unassembled WGS sequence"/>
</dbReference>
<dbReference type="Gene3D" id="1.20.58.340">
    <property type="entry name" value="Magnesium transport protein CorA, transmembrane region"/>
    <property type="match status" value="1"/>
</dbReference>
<gene>
    <name evidence="6" type="ORF">HETSPECPRED_010306</name>
</gene>
<keyword evidence="7" id="KW-1185">Reference proteome</keyword>
<dbReference type="GO" id="GO:0015087">
    <property type="term" value="F:cobalt ion transmembrane transporter activity"/>
    <property type="evidence" value="ECO:0007669"/>
    <property type="project" value="TreeGrafter"/>
</dbReference>
<reference evidence="6" key="1">
    <citation type="submission" date="2021-03" db="EMBL/GenBank/DDBJ databases">
        <authorList>
            <person name="Tagirdzhanova G."/>
        </authorList>
    </citation>
    <scope>NUCLEOTIDE SEQUENCE</scope>
</reference>